<evidence type="ECO:0000313" key="2">
    <source>
        <dbReference type="Proteomes" id="UP000836841"/>
    </source>
</evidence>
<organism evidence="1 2">
    <name type="scientific">Thlaspi arvense</name>
    <name type="common">Field penny-cress</name>
    <dbReference type="NCBI Taxonomy" id="13288"/>
    <lineage>
        <taxon>Eukaryota</taxon>
        <taxon>Viridiplantae</taxon>
        <taxon>Streptophyta</taxon>
        <taxon>Embryophyta</taxon>
        <taxon>Tracheophyta</taxon>
        <taxon>Spermatophyta</taxon>
        <taxon>Magnoliopsida</taxon>
        <taxon>eudicotyledons</taxon>
        <taxon>Gunneridae</taxon>
        <taxon>Pentapetalae</taxon>
        <taxon>rosids</taxon>
        <taxon>malvids</taxon>
        <taxon>Brassicales</taxon>
        <taxon>Brassicaceae</taxon>
        <taxon>Thlaspideae</taxon>
        <taxon>Thlaspi</taxon>
    </lineage>
</organism>
<dbReference type="EMBL" id="CAJVSB020000903">
    <property type="protein sequence ID" value="CAH2080482.1"/>
    <property type="molecule type" value="Genomic_DNA"/>
</dbReference>
<evidence type="ECO:0000313" key="1">
    <source>
        <dbReference type="EMBL" id="CAH2080482.1"/>
    </source>
</evidence>
<keyword evidence="2" id="KW-1185">Reference proteome</keyword>
<evidence type="ECO:0008006" key="3">
    <source>
        <dbReference type="Google" id="ProtNLM"/>
    </source>
</evidence>
<name>A0AAU9TE95_THLAR</name>
<dbReference type="Proteomes" id="UP000836841">
    <property type="component" value="Unassembled WGS sequence"/>
</dbReference>
<proteinExistence type="predicted"/>
<protein>
    <recommendedName>
        <fullName evidence="3">SAM-dependent MTase RsmB/NOP-type domain-containing protein</fullName>
    </recommendedName>
</protein>
<sequence>MEMVWDIEQTRINRSLCEALHQVHVILLDPSCSGSGTTAIRLDHLLPSHGTVALLLPSYLLKLQ</sequence>
<comment type="caution">
    <text evidence="1">The sequence shown here is derived from an EMBL/GenBank/DDBJ whole genome shotgun (WGS) entry which is preliminary data.</text>
</comment>
<dbReference type="AlphaFoldDB" id="A0AAU9TE95"/>
<gene>
    <name evidence="1" type="ORF">TAV2_LOCUS26183</name>
</gene>
<reference evidence="1 2" key="1">
    <citation type="submission" date="2022-03" db="EMBL/GenBank/DDBJ databases">
        <authorList>
            <person name="Nunn A."/>
            <person name="Chopra R."/>
            <person name="Nunn A."/>
            <person name="Contreras Garrido A."/>
        </authorList>
    </citation>
    <scope>NUCLEOTIDE SEQUENCE [LARGE SCALE GENOMIC DNA]</scope>
</reference>
<accession>A0AAU9TE95</accession>